<dbReference type="InterPro" id="IPR043987">
    <property type="entry name" value="CCZ1/INTU/HSP4_longin_1"/>
</dbReference>
<feature type="region of interest" description="Disordered" evidence="1">
    <location>
        <begin position="563"/>
        <end position="583"/>
    </location>
</feature>
<dbReference type="EMBL" id="HBUF01549615">
    <property type="protein sequence ID" value="CAG6758489.1"/>
    <property type="molecule type" value="Transcribed_RNA"/>
</dbReference>
<protein>
    <submittedName>
        <fullName evidence="3">Hermansky-Pudlak syndrome 4 protein</fullName>
    </submittedName>
</protein>
<evidence type="ECO:0000313" key="3">
    <source>
        <dbReference type="EMBL" id="CAG6758489.1"/>
    </source>
</evidence>
<feature type="region of interest" description="Disordered" evidence="1">
    <location>
        <begin position="487"/>
        <end position="549"/>
    </location>
</feature>
<dbReference type="EMBL" id="HBUF01549616">
    <property type="protein sequence ID" value="CAG6758490.1"/>
    <property type="molecule type" value="Transcribed_RNA"/>
</dbReference>
<accession>A0A8D9EMW7</accession>
<evidence type="ECO:0000256" key="1">
    <source>
        <dbReference type="SAM" id="MobiDB-lite"/>
    </source>
</evidence>
<feature type="region of interest" description="Disordered" evidence="1">
    <location>
        <begin position="321"/>
        <end position="360"/>
    </location>
</feature>
<feature type="compositionally biased region" description="Polar residues" evidence="1">
    <location>
        <begin position="333"/>
        <end position="352"/>
    </location>
</feature>
<feature type="compositionally biased region" description="Basic and acidic residues" evidence="1">
    <location>
        <begin position="563"/>
        <end position="573"/>
    </location>
</feature>
<organism evidence="3">
    <name type="scientific">Cacopsylla melanoneura</name>
    <dbReference type="NCBI Taxonomy" id="428564"/>
    <lineage>
        <taxon>Eukaryota</taxon>
        <taxon>Metazoa</taxon>
        <taxon>Ecdysozoa</taxon>
        <taxon>Arthropoda</taxon>
        <taxon>Hexapoda</taxon>
        <taxon>Insecta</taxon>
        <taxon>Pterygota</taxon>
        <taxon>Neoptera</taxon>
        <taxon>Paraneoptera</taxon>
        <taxon>Hemiptera</taxon>
        <taxon>Sternorrhyncha</taxon>
        <taxon>Psylloidea</taxon>
        <taxon>Psyllidae</taxon>
        <taxon>Psyllinae</taxon>
        <taxon>Cacopsylla</taxon>
    </lineage>
</organism>
<dbReference type="GO" id="GO:0031267">
    <property type="term" value="F:small GTPase binding"/>
    <property type="evidence" value="ECO:0007669"/>
    <property type="project" value="TreeGrafter"/>
</dbReference>
<dbReference type="GO" id="GO:0006605">
    <property type="term" value="P:protein targeting"/>
    <property type="evidence" value="ECO:0007669"/>
    <property type="project" value="TreeGrafter"/>
</dbReference>
<evidence type="ECO:0000259" key="2">
    <source>
        <dbReference type="Pfam" id="PF19031"/>
    </source>
</evidence>
<dbReference type="PANTHER" id="PTHR14407:SF9">
    <property type="entry name" value="BLOC-3 COMPLEX MEMBER HPS4"/>
    <property type="match status" value="1"/>
</dbReference>
<dbReference type="GO" id="GO:0005085">
    <property type="term" value="F:guanyl-nucleotide exchange factor activity"/>
    <property type="evidence" value="ECO:0007669"/>
    <property type="project" value="TreeGrafter"/>
</dbReference>
<dbReference type="GO" id="GO:0031410">
    <property type="term" value="C:cytoplasmic vesicle"/>
    <property type="evidence" value="ECO:0007669"/>
    <property type="project" value="TreeGrafter"/>
</dbReference>
<dbReference type="Pfam" id="PF19031">
    <property type="entry name" value="Intu_longin_1"/>
    <property type="match status" value="1"/>
</dbReference>
<name>A0A8D9EMW7_9HEMI</name>
<feature type="compositionally biased region" description="Polar residues" evidence="1">
    <location>
        <begin position="500"/>
        <end position="522"/>
    </location>
</feature>
<dbReference type="AlphaFoldDB" id="A0A8D9EMW7"/>
<feature type="compositionally biased region" description="Basic and acidic residues" evidence="1">
    <location>
        <begin position="488"/>
        <end position="498"/>
    </location>
</feature>
<feature type="domain" description="CCZ1/INTU/HSP4 first Longin" evidence="2">
    <location>
        <begin position="11"/>
        <end position="114"/>
    </location>
</feature>
<feature type="compositionally biased region" description="Low complexity" evidence="1">
    <location>
        <begin position="286"/>
        <end position="297"/>
    </location>
</feature>
<dbReference type="InterPro" id="IPR026091">
    <property type="entry name" value="HPS4"/>
</dbReference>
<reference evidence="3" key="1">
    <citation type="submission" date="2021-05" db="EMBL/GenBank/DDBJ databases">
        <authorList>
            <person name="Alioto T."/>
            <person name="Alioto T."/>
            <person name="Gomez Garrido J."/>
        </authorList>
    </citation>
    <scope>NUCLEOTIDE SEQUENCE</scope>
</reference>
<proteinExistence type="predicted"/>
<dbReference type="PANTHER" id="PTHR14407">
    <property type="entry name" value="HERMANSKY-PUDLAK SYNDROME 4 PROTEIN LIGHT-EAR PROTEIN-RELATED"/>
    <property type="match status" value="1"/>
</dbReference>
<feature type="region of interest" description="Disordered" evidence="1">
    <location>
        <begin position="274"/>
        <end position="309"/>
    </location>
</feature>
<dbReference type="GO" id="GO:0031085">
    <property type="term" value="C:BLOC-3 complex"/>
    <property type="evidence" value="ECO:0007669"/>
    <property type="project" value="TreeGrafter"/>
</dbReference>
<dbReference type="GO" id="GO:0005765">
    <property type="term" value="C:lysosomal membrane"/>
    <property type="evidence" value="ECO:0007669"/>
    <property type="project" value="TreeGrafter"/>
</dbReference>
<sequence>MAAPRIKEELLIVFVYDTGRLMREEDDPVNALVYFYPSWVSDQQKLILCGQIIGTAHCVSSIFSTPRIISLRCGKFVFKHYENYILCVGTDRQAEDWCLQDRADLLYNLISLYHKDLDTIKSNLPRDKHGEGREQDGEDMNEKLTNIFQVYLSLLVHSSIFKHLPILKLPKSGSTSFSESMQLLQCFQGKPGVLGGTIMSRNKILASQLSTKLTKLLAISDPYRLQIPADNIKPSYRLPVGVQLLKIHLPESEIAALNTDTKLIRESIEQVKLRKQNGEHNMSYTGNGDPPSNGNGNRTDYGPPGISRHTSTIFTLHEMVEASSPEETRNESDNTTSTLASQQPEPQSSYSDVNPPEASHLKDSFLTRSLGAVNITDYLAPDTTQVSRHDNLYSSEFDLSEDGGVKHIPVRYYSFGLPKPMSTSCEDSDVASSHRIDKRFYYNTVSDSSFPFFRTNGLPASKSFYNNRMKDLLKILEQQTKQLLKGVTSEETKDKDILLNESTNNGQTPEKSEHSTCCSKSLETPIGESLEQKKPERPQSIGGNLLQSGGSIRKKKHLDLGCDETDKISRPPIDEPTDSGLEDNFEPMTPLRAQLTQSTSELNKWASCLSLGPGGVNGAPKLRPRQKERLVEVALYVVGFQDTAMLLLLDMDSVKTADLVSYLWETSINSLSKLDSLLNSILDPLSSDDASAEYSMLHLHPQWGMIDKSGVWTAGQLTLVSSLFSKLRGLKHLSEIIVKYDYQVIYCYQFSNHQIFYHQNSEASSGLPPPSDLMGSVVQLPLWLITAVAGYLCGHCG</sequence>
<dbReference type="GO" id="GO:0016192">
    <property type="term" value="P:vesicle-mediated transport"/>
    <property type="evidence" value="ECO:0007669"/>
    <property type="project" value="InterPro"/>
</dbReference>